<reference evidence="10 11" key="1">
    <citation type="submission" date="2015-04" db="EMBL/GenBank/DDBJ databases">
        <authorList>
            <person name="Syromyatnikov M.Y."/>
            <person name="Popov V.N."/>
        </authorList>
    </citation>
    <scope>NUCLEOTIDE SEQUENCE [LARGE SCALE GENOMIC DNA]</scope>
</reference>
<keyword evidence="2" id="KW-0812">Transmembrane</keyword>
<evidence type="ECO:0000256" key="6">
    <source>
        <dbReference type="ARBA" id="ARBA00023180"/>
    </source>
</evidence>
<keyword evidence="4" id="KW-0472">Membrane</keyword>
<dbReference type="EMBL" id="CVRI01000038">
    <property type="protein sequence ID" value="CRK94306.1"/>
    <property type="molecule type" value="Genomic_DNA"/>
</dbReference>
<proteinExistence type="predicted"/>
<evidence type="ECO:0000256" key="1">
    <source>
        <dbReference type="ARBA" id="ARBA00004479"/>
    </source>
</evidence>
<evidence type="ECO:0000256" key="8">
    <source>
        <dbReference type="SAM" id="SignalP"/>
    </source>
</evidence>
<dbReference type="Gene3D" id="2.60.40.10">
    <property type="entry name" value="Immunoglobulins"/>
    <property type="match status" value="2"/>
</dbReference>
<dbReference type="GO" id="GO:0050839">
    <property type="term" value="F:cell adhesion molecule binding"/>
    <property type="evidence" value="ECO:0007669"/>
    <property type="project" value="TreeGrafter"/>
</dbReference>
<dbReference type="PANTHER" id="PTHR11640">
    <property type="entry name" value="NEPHRIN"/>
    <property type="match status" value="1"/>
</dbReference>
<dbReference type="Pfam" id="PF08205">
    <property type="entry name" value="C2-set_2"/>
    <property type="match status" value="1"/>
</dbReference>
<dbReference type="GO" id="GO:0098609">
    <property type="term" value="P:cell-cell adhesion"/>
    <property type="evidence" value="ECO:0007669"/>
    <property type="project" value="TreeGrafter"/>
</dbReference>
<gene>
    <name evidence="10" type="ORF">CLUMA_CG007821</name>
</gene>
<feature type="domain" description="Ig-like" evidence="9">
    <location>
        <begin position="8"/>
        <end position="117"/>
    </location>
</feature>
<evidence type="ECO:0000256" key="7">
    <source>
        <dbReference type="ARBA" id="ARBA00023319"/>
    </source>
</evidence>
<dbReference type="AlphaFoldDB" id="A0A1J1I3G0"/>
<dbReference type="GO" id="GO:0005911">
    <property type="term" value="C:cell-cell junction"/>
    <property type="evidence" value="ECO:0007669"/>
    <property type="project" value="TreeGrafter"/>
</dbReference>
<dbReference type="InterPro" id="IPR013783">
    <property type="entry name" value="Ig-like_fold"/>
</dbReference>
<evidence type="ECO:0000256" key="2">
    <source>
        <dbReference type="ARBA" id="ARBA00022692"/>
    </source>
</evidence>
<keyword evidence="6" id="KW-0325">Glycoprotein</keyword>
<dbReference type="InterPro" id="IPR013106">
    <property type="entry name" value="Ig_V-set"/>
</dbReference>
<dbReference type="STRING" id="568069.A0A1J1I3G0"/>
<dbReference type="SUPFAM" id="SSF48726">
    <property type="entry name" value="Immunoglobulin"/>
    <property type="match status" value="2"/>
</dbReference>
<evidence type="ECO:0000256" key="4">
    <source>
        <dbReference type="ARBA" id="ARBA00023136"/>
    </source>
</evidence>
<feature type="non-terminal residue" evidence="10">
    <location>
        <position position="222"/>
    </location>
</feature>
<dbReference type="SMART" id="SM00409">
    <property type="entry name" value="IG"/>
    <property type="match status" value="2"/>
</dbReference>
<keyword evidence="8" id="KW-0732">Signal</keyword>
<evidence type="ECO:0000256" key="5">
    <source>
        <dbReference type="ARBA" id="ARBA00023157"/>
    </source>
</evidence>
<name>A0A1J1I3G0_9DIPT</name>
<dbReference type="SMART" id="SM00408">
    <property type="entry name" value="IGc2"/>
    <property type="match status" value="1"/>
</dbReference>
<feature type="chain" id="PRO_5012837033" evidence="8">
    <location>
        <begin position="17"/>
        <end position="222"/>
    </location>
</feature>
<dbReference type="OrthoDB" id="5857426at2759"/>
<dbReference type="InterPro" id="IPR003599">
    <property type="entry name" value="Ig_sub"/>
</dbReference>
<evidence type="ECO:0000313" key="11">
    <source>
        <dbReference type="Proteomes" id="UP000183832"/>
    </source>
</evidence>
<evidence type="ECO:0000259" key="9">
    <source>
        <dbReference type="PROSITE" id="PS50835"/>
    </source>
</evidence>
<dbReference type="InterPro" id="IPR051275">
    <property type="entry name" value="Cell_adhesion_signaling"/>
</dbReference>
<accession>A0A1J1I3G0</accession>
<dbReference type="Pfam" id="PF07686">
    <property type="entry name" value="V-set"/>
    <property type="match status" value="1"/>
</dbReference>
<keyword evidence="7" id="KW-0393">Immunoglobulin domain</keyword>
<protein>
    <submittedName>
        <fullName evidence="10">CLUMA_CG007821, isoform A</fullName>
    </submittedName>
</protein>
<dbReference type="InterPro" id="IPR003598">
    <property type="entry name" value="Ig_sub2"/>
</dbReference>
<comment type="subcellular location">
    <subcellularLocation>
        <location evidence="1">Membrane</location>
        <topology evidence="1">Single-pass type I membrane protein</topology>
    </subcellularLocation>
</comment>
<dbReference type="PANTHER" id="PTHR11640:SF134">
    <property type="entry name" value="ECHINOID, ISOFORM A-RELATED"/>
    <property type="match status" value="1"/>
</dbReference>
<dbReference type="Proteomes" id="UP000183832">
    <property type="component" value="Unassembled WGS sequence"/>
</dbReference>
<keyword evidence="5" id="KW-1015">Disulfide bond</keyword>
<evidence type="ECO:0000256" key="3">
    <source>
        <dbReference type="ARBA" id="ARBA00022989"/>
    </source>
</evidence>
<keyword evidence="11" id="KW-1185">Reference proteome</keyword>
<organism evidence="10 11">
    <name type="scientific">Clunio marinus</name>
    <dbReference type="NCBI Taxonomy" id="568069"/>
    <lineage>
        <taxon>Eukaryota</taxon>
        <taxon>Metazoa</taxon>
        <taxon>Ecdysozoa</taxon>
        <taxon>Arthropoda</taxon>
        <taxon>Hexapoda</taxon>
        <taxon>Insecta</taxon>
        <taxon>Pterygota</taxon>
        <taxon>Neoptera</taxon>
        <taxon>Endopterygota</taxon>
        <taxon>Diptera</taxon>
        <taxon>Nematocera</taxon>
        <taxon>Chironomoidea</taxon>
        <taxon>Chironomidae</taxon>
        <taxon>Clunio</taxon>
    </lineage>
</organism>
<dbReference type="GO" id="GO:0005886">
    <property type="term" value="C:plasma membrane"/>
    <property type="evidence" value="ECO:0007669"/>
    <property type="project" value="TreeGrafter"/>
</dbReference>
<feature type="domain" description="Ig-like" evidence="9">
    <location>
        <begin position="124"/>
        <end position="218"/>
    </location>
</feature>
<feature type="signal peptide" evidence="8">
    <location>
        <begin position="1"/>
        <end position="16"/>
    </location>
</feature>
<keyword evidence="3" id="KW-1133">Transmembrane helix</keyword>
<dbReference type="PROSITE" id="PS50835">
    <property type="entry name" value="IG_LIKE"/>
    <property type="match status" value="2"/>
</dbReference>
<dbReference type="InterPro" id="IPR007110">
    <property type="entry name" value="Ig-like_dom"/>
</dbReference>
<dbReference type="InterPro" id="IPR013162">
    <property type="entry name" value="CD80_C2-set"/>
</dbReference>
<evidence type="ECO:0000313" key="10">
    <source>
        <dbReference type="EMBL" id="CRK94306.1"/>
    </source>
</evidence>
<dbReference type="InterPro" id="IPR036179">
    <property type="entry name" value="Ig-like_dom_sf"/>
</dbReference>
<sequence>MKSNILFLVIVTTANGDDTSIDTRDGEDLMLQCRFSPDYSNRGFIYYWARSSPRFENVAVDEKSLSSTYKVDYRPDKGIYDLRITNASYSRDNGRFECRIKAQGTGDDVHQQYYNLTVLTPPQPPLVAPGSIVVATEEKKQELTCSSVGGSPDPTITWYRDGSPTPLQAIVNRGGSKDHQTTSTLTITPTKDDDGARFRCVVYNRAMKEGEKYETTVTLSVN</sequence>